<dbReference type="Gene3D" id="2.60.120.470">
    <property type="entry name" value="PITH domain"/>
    <property type="match status" value="1"/>
</dbReference>
<keyword evidence="7" id="KW-1185">Reference proteome</keyword>
<accession>A0A6A6HHU1</accession>
<dbReference type="InterPro" id="IPR017937">
    <property type="entry name" value="Thioredoxin_CS"/>
</dbReference>
<dbReference type="EMBL" id="ML991779">
    <property type="protein sequence ID" value="KAF2237607.1"/>
    <property type="molecule type" value="Genomic_DNA"/>
</dbReference>
<evidence type="ECO:0000256" key="3">
    <source>
        <dbReference type="SAM" id="MobiDB-lite"/>
    </source>
</evidence>
<dbReference type="InterPro" id="IPR005746">
    <property type="entry name" value="Thioredoxin"/>
</dbReference>
<evidence type="ECO:0000256" key="1">
    <source>
        <dbReference type="ARBA" id="ARBA00008987"/>
    </source>
</evidence>
<dbReference type="AlphaFoldDB" id="A0A6A6HHU1"/>
<feature type="domain" description="Thioredoxin" evidence="4">
    <location>
        <begin position="1"/>
        <end position="109"/>
    </location>
</feature>
<dbReference type="GO" id="GO:0015035">
    <property type="term" value="F:protein-disulfide reductase activity"/>
    <property type="evidence" value="ECO:0007669"/>
    <property type="project" value="InterPro"/>
</dbReference>
<dbReference type="InterPro" id="IPR037047">
    <property type="entry name" value="PITH_dom_sf"/>
</dbReference>
<dbReference type="Pfam" id="PF00085">
    <property type="entry name" value="Thioredoxin"/>
    <property type="match status" value="1"/>
</dbReference>
<dbReference type="PROSITE" id="PS51532">
    <property type="entry name" value="PITH"/>
    <property type="match status" value="1"/>
</dbReference>
<keyword evidence="2" id="KW-1015">Disulfide bond</keyword>
<dbReference type="NCBIfam" id="TIGR01068">
    <property type="entry name" value="thioredoxin"/>
    <property type="match status" value="1"/>
</dbReference>
<dbReference type="Pfam" id="PF06201">
    <property type="entry name" value="PITH"/>
    <property type="match status" value="1"/>
</dbReference>
<dbReference type="CDD" id="cd02947">
    <property type="entry name" value="TRX_family"/>
    <property type="match status" value="1"/>
</dbReference>
<evidence type="ECO:0000256" key="2">
    <source>
        <dbReference type="ARBA" id="ARBA00023157"/>
    </source>
</evidence>
<dbReference type="GO" id="GO:0005737">
    <property type="term" value="C:cytoplasm"/>
    <property type="evidence" value="ECO:0007669"/>
    <property type="project" value="UniProtKB-ARBA"/>
</dbReference>
<protein>
    <submittedName>
        <fullName evidence="6">Putative thioredoxin</fullName>
    </submittedName>
</protein>
<feature type="region of interest" description="Disordered" evidence="3">
    <location>
        <begin position="108"/>
        <end position="130"/>
    </location>
</feature>
<organism evidence="6 7">
    <name type="scientific">Viridothelium virens</name>
    <name type="common">Speckled blister lichen</name>
    <name type="synonym">Trypethelium virens</name>
    <dbReference type="NCBI Taxonomy" id="1048519"/>
    <lineage>
        <taxon>Eukaryota</taxon>
        <taxon>Fungi</taxon>
        <taxon>Dikarya</taxon>
        <taxon>Ascomycota</taxon>
        <taxon>Pezizomycotina</taxon>
        <taxon>Dothideomycetes</taxon>
        <taxon>Dothideomycetes incertae sedis</taxon>
        <taxon>Trypetheliales</taxon>
        <taxon>Trypetheliaceae</taxon>
        <taxon>Viridothelium</taxon>
    </lineage>
</organism>
<dbReference type="PANTHER" id="PTHR46115">
    <property type="entry name" value="THIOREDOXIN-LIKE PROTEIN 1"/>
    <property type="match status" value="1"/>
</dbReference>
<dbReference type="Gene3D" id="3.40.30.10">
    <property type="entry name" value="Glutaredoxin"/>
    <property type="match status" value="1"/>
</dbReference>
<dbReference type="OrthoDB" id="2121326at2759"/>
<feature type="compositionally biased region" description="Low complexity" evidence="3">
    <location>
        <begin position="114"/>
        <end position="130"/>
    </location>
</feature>
<evidence type="ECO:0000313" key="7">
    <source>
        <dbReference type="Proteomes" id="UP000800092"/>
    </source>
</evidence>
<name>A0A6A6HHU1_VIRVR</name>
<dbReference type="PRINTS" id="PR00421">
    <property type="entry name" value="THIOREDOXIN"/>
</dbReference>
<reference evidence="6" key="1">
    <citation type="journal article" date="2020" name="Stud. Mycol.">
        <title>101 Dothideomycetes genomes: a test case for predicting lifestyles and emergence of pathogens.</title>
        <authorList>
            <person name="Haridas S."/>
            <person name="Albert R."/>
            <person name="Binder M."/>
            <person name="Bloem J."/>
            <person name="Labutti K."/>
            <person name="Salamov A."/>
            <person name="Andreopoulos B."/>
            <person name="Baker S."/>
            <person name="Barry K."/>
            <person name="Bills G."/>
            <person name="Bluhm B."/>
            <person name="Cannon C."/>
            <person name="Castanera R."/>
            <person name="Culley D."/>
            <person name="Daum C."/>
            <person name="Ezra D."/>
            <person name="Gonzalez J."/>
            <person name="Henrissat B."/>
            <person name="Kuo A."/>
            <person name="Liang C."/>
            <person name="Lipzen A."/>
            <person name="Lutzoni F."/>
            <person name="Magnuson J."/>
            <person name="Mondo S."/>
            <person name="Nolan M."/>
            <person name="Ohm R."/>
            <person name="Pangilinan J."/>
            <person name="Park H.-J."/>
            <person name="Ramirez L."/>
            <person name="Alfaro M."/>
            <person name="Sun H."/>
            <person name="Tritt A."/>
            <person name="Yoshinaga Y."/>
            <person name="Zwiers L.-H."/>
            <person name="Turgeon B."/>
            <person name="Goodwin S."/>
            <person name="Spatafora J."/>
            <person name="Crous P."/>
            <person name="Grigoriev I."/>
        </authorList>
    </citation>
    <scope>NUCLEOTIDE SEQUENCE</scope>
    <source>
        <strain evidence="6">Tuck. ex Michener</strain>
    </source>
</reference>
<dbReference type="InterPro" id="IPR008979">
    <property type="entry name" value="Galactose-bd-like_sf"/>
</dbReference>
<dbReference type="InterPro" id="IPR013766">
    <property type="entry name" value="Thioredoxin_domain"/>
</dbReference>
<sequence length="351" mass="37906">MSQIVEIQSPSQFQQLLSSSTVVVTDFWATWCGPCKSIAPIYEQLSSQLSRPNKVTFTKVDTDKQTQIAQSYNITAMPTFLVFKNGREVSRLRGADPKGLNEAVRKLAQEADSDSSSAAGFGEASSSGSSTTWLGASLPRNYIDVTDQVDVQGIDLLNVDTALGEARTLFHSSRPGSLAAAEGGGKGKGKEATAGAGAGSGAKSDWIESDTDEQVMLFIPFQSTLKIHTLHLTSCAPAAPEEEDESEAPMRPRTIRLFTNRSNNLGFDEAEDEPAAQEIEVRPGDWDPATATAKLELRFVKFQNVTSLVVFVVDGEGEGEKVRLDRIRLIGETGEKRAMGKLEKIGDQEGE</sequence>
<feature type="domain" description="PITH" evidence="5">
    <location>
        <begin position="134"/>
        <end position="349"/>
    </location>
</feature>
<proteinExistence type="inferred from homology"/>
<feature type="region of interest" description="Disordered" evidence="3">
    <location>
        <begin position="173"/>
        <end position="204"/>
    </location>
</feature>
<dbReference type="InterPro" id="IPR010400">
    <property type="entry name" value="PITH_dom"/>
</dbReference>
<comment type="similarity">
    <text evidence="1">Belongs to the thioredoxin family.</text>
</comment>
<evidence type="ECO:0000313" key="6">
    <source>
        <dbReference type="EMBL" id="KAF2237607.1"/>
    </source>
</evidence>
<dbReference type="SUPFAM" id="SSF49785">
    <property type="entry name" value="Galactose-binding domain-like"/>
    <property type="match status" value="1"/>
</dbReference>
<dbReference type="SUPFAM" id="SSF52833">
    <property type="entry name" value="Thioredoxin-like"/>
    <property type="match status" value="1"/>
</dbReference>
<dbReference type="PROSITE" id="PS51352">
    <property type="entry name" value="THIOREDOXIN_2"/>
    <property type="match status" value="1"/>
</dbReference>
<dbReference type="Proteomes" id="UP000800092">
    <property type="component" value="Unassembled WGS sequence"/>
</dbReference>
<evidence type="ECO:0000259" key="4">
    <source>
        <dbReference type="PROSITE" id="PS51352"/>
    </source>
</evidence>
<dbReference type="PROSITE" id="PS00194">
    <property type="entry name" value="THIOREDOXIN_1"/>
    <property type="match status" value="1"/>
</dbReference>
<gene>
    <name evidence="6" type="ORF">EV356DRAFT_480452</name>
</gene>
<dbReference type="InterPro" id="IPR036249">
    <property type="entry name" value="Thioredoxin-like_sf"/>
</dbReference>
<evidence type="ECO:0000259" key="5">
    <source>
        <dbReference type="PROSITE" id="PS51532"/>
    </source>
</evidence>